<dbReference type="PANTHER" id="PTHR22696">
    <property type="entry name" value="E3 UBIQUITIN-PROTEIN LIGASE RNF26"/>
    <property type="match status" value="1"/>
</dbReference>
<evidence type="ECO:0000256" key="1">
    <source>
        <dbReference type="ARBA" id="ARBA00022771"/>
    </source>
</evidence>
<dbReference type="InterPro" id="IPR013083">
    <property type="entry name" value="Znf_RING/FYVE/PHD"/>
</dbReference>
<dbReference type="Proteomes" id="UP001620626">
    <property type="component" value="Unassembled WGS sequence"/>
</dbReference>
<dbReference type="Pfam" id="PF13920">
    <property type="entry name" value="zf-C3HC4_3"/>
    <property type="match status" value="1"/>
</dbReference>
<feature type="domain" description="RING-type" evidence="5">
    <location>
        <begin position="73"/>
        <end position="117"/>
    </location>
</feature>
<evidence type="ECO:0000256" key="4">
    <source>
        <dbReference type="SAM" id="MobiDB-lite"/>
    </source>
</evidence>
<feature type="region of interest" description="Disordered" evidence="4">
    <location>
        <begin position="1"/>
        <end position="54"/>
    </location>
</feature>
<keyword evidence="8" id="KW-1185">Reference proteome</keyword>
<reference evidence="7 8" key="1">
    <citation type="submission" date="2024-10" db="EMBL/GenBank/DDBJ databases">
        <authorList>
            <person name="Kim D."/>
        </authorList>
    </citation>
    <scope>NUCLEOTIDE SEQUENCE [LARGE SCALE GENOMIC DNA]</scope>
    <source>
        <strain evidence="7">BH-2024</strain>
    </source>
</reference>
<dbReference type="EMBL" id="JBICBT010001016">
    <property type="protein sequence ID" value="KAL3087661.1"/>
    <property type="molecule type" value="Genomic_DNA"/>
</dbReference>
<evidence type="ECO:0000259" key="5">
    <source>
        <dbReference type="PROSITE" id="PS50089"/>
    </source>
</evidence>
<accession>A0ABD2K011</accession>
<dbReference type="Gene3D" id="3.30.40.10">
    <property type="entry name" value="Zinc/RING finger domain, C3HC4 (zinc finger)"/>
    <property type="match status" value="1"/>
</dbReference>
<feature type="compositionally biased region" description="Polar residues" evidence="4">
    <location>
        <begin position="1"/>
        <end position="28"/>
    </location>
</feature>
<keyword evidence="1 3" id="KW-0479">Metal-binding</keyword>
<dbReference type="GO" id="GO:0008270">
    <property type="term" value="F:zinc ion binding"/>
    <property type="evidence" value="ECO:0007669"/>
    <property type="project" value="UniProtKB-KW"/>
</dbReference>
<gene>
    <name evidence="6" type="ORF">niasHT_028967</name>
    <name evidence="7" type="ORF">niasHT_029190</name>
</gene>
<name>A0ABD2K011_9BILA</name>
<dbReference type="SUPFAM" id="SSF57850">
    <property type="entry name" value="RING/U-box"/>
    <property type="match status" value="1"/>
</dbReference>
<dbReference type="AlphaFoldDB" id="A0ABD2K011"/>
<dbReference type="PROSITE" id="PS50089">
    <property type="entry name" value="ZF_RING_2"/>
    <property type="match status" value="1"/>
</dbReference>
<sequence>MSETNINAEADTSSKSSSIRQEQNGQEPNTEEEAGTSSNSRRQESDVAKEDQEIAADKAFAERIEEVNKRLTCIICMDKERNVLLLPCNHAVVCNICAEQIMNSPNDAGEKLCPFCRKKITLKTKIYLP</sequence>
<proteinExistence type="predicted"/>
<evidence type="ECO:0000313" key="8">
    <source>
        <dbReference type="Proteomes" id="UP001620626"/>
    </source>
</evidence>
<keyword evidence="1 3" id="KW-0863">Zinc-finger</keyword>
<protein>
    <recommendedName>
        <fullName evidence="5">RING-type domain-containing protein</fullName>
    </recommendedName>
</protein>
<dbReference type="EMBL" id="JBICBT010000869">
    <property type="protein sequence ID" value="KAL3096154.1"/>
    <property type="molecule type" value="Genomic_DNA"/>
</dbReference>
<dbReference type="InterPro" id="IPR001841">
    <property type="entry name" value="Znf_RING"/>
</dbReference>
<feature type="compositionally biased region" description="Basic and acidic residues" evidence="4">
    <location>
        <begin position="41"/>
        <end position="54"/>
    </location>
</feature>
<evidence type="ECO:0000313" key="7">
    <source>
        <dbReference type="EMBL" id="KAL3096154.1"/>
    </source>
</evidence>
<evidence type="ECO:0000313" key="6">
    <source>
        <dbReference type="EMBL" id="KAL3087661.1"/>
    </source>
</evidence>
<dbReference type="PANTHER" id="PTHR22696:SF1">
    <property type="entry name" value="E3 UBIQUITIN-PROTEIN LIGASE RNF26"/>
    <property type="match status" value="1"/>
</dbReference>
<comment type="caution">
    <text evidence="7">The sequence shown here is derived from an EMBL/GenBank/DDBJ whole genome shotgun (WGS) entry which is preliminary data.</text>
</comment>
<keyword evidence="2" id="KW-0862">Zinc</keyword>
<evidence type="ECO:0000256" key="3">
    <source>
        <dbReference type="PROSITE-ProRule" id="PRU00175"/>
    </source>
</evidence>
<evidence type="ECO:0000256" key="2">
    <source>
        <dbReference type="ARBA" id="ARBA00022833"/>
    </source>
</evidence>
<dbReference type="SMART" id="SM00184">
    <property type="entry name" value="RING"/>
    <property type="match status" value="1"/>
</dbReference>
<organism evidence="7 8">
    <name type="scientific">Heterodera trifolii</name>
    <dbReference type="NCBI Taxonomy" id="157864"/>
    <lineage>
        <taxon>Eukaryota</taxon>
        <taxon>Metazoa</taxon>
        <taxon>Ecdysozoa</taxon>
        <taxon>Nematoda</taxon>
        <taxon>Chromadorea</taxon>
        <taxon>Rhabditida</taxon>
        <taxon>Tylenchina</taxon>
        <taxon>Tylenchomorpha</taxon>
        <taxon>Tylenchoidea</taxon>
        <taxon>Heteroderidae</taxon>
        <taxon>Heteroderinae</taxon>
        <taxon>Heterodera</taxon>
    </lineage>
</organism>